<dbReference type="PANTHER" id="PTHR46629">
    <property type="entry name" value="OS01G0917900 PROTEIN"/>
    <property type="match status" value="1"/>
</dbReference>
<keyword evidence="1" id="KW-0862">Zinc</keyword>
<keyword evidence="5" id="KW-1185">Reference proteome</keyword>
<name>A0ABR2M9L8_9ASPA</name>
<proteinExistence type="predicted"/>
<dbReference type="Proteomes" id="UP001412067">
    <property type="component" value="Unassembled WGS sequence"/>
</dbReference>
<dbReference type="PROSITE" id="PS50089">
    <property type="entry name" value="ZF_RING_2"/>
    <property type="match status" value="1"/>
</dbReference>
<dbReference type="InterPro" id="IPR013083">
    <property type="entry name" value="Znf_RING/FYVE/PHD"/>
</dbReference>
<reference evidence="4 5" key="1">
    <citation type="journal article" date="2022" name="Nat. Plants">
        <title>Genomes of leafy and leafless Platanthera orchids illuminate the evolution of mycoheterotrophy.</title>
        <authorList>
            <person name="Li M.H."/>
            <person name="Liu K.W."/>
            <person name="Li Z."/>
            <person name="Lu H.C."/>
            <person name="Ye Q.L."/>
            <person name="Zhang D."/>
            <person name="Wang J.Y."/>
            <person name="Li Y.F."/>
            <person name="Zhong Z.M."/>
            <person name="Liu X."/>
            <person name="Yu X."/>
            <person name="Liu D.K."/>
            <person name="Tu X.D."/>
            <person name="Liu B."/>
            <person name="Hao Y."/>
            <person name="Liao X.Y."/>
            <person name="Jiang Y.T."/>
            <person name="Sun W.H."/>
            <person name="Chen J."/>
            <person name="Chen Y.Q."/>
            <person name="Ai Y."/>
            <person name="Zhai J.W."/>
            <person name="Wu S.S."/>
            <person name="Zhou Z."/>
            <person name="Hsiao Y.Y."/>
            <person name="Wu W.L."/>
            <person name="Chen Y.Y."/>
            <person name="Lin Y.F."/>
            <person name="Hsu J.L."/>
            <person name="Li C.Y."/>
            <person name="Wang Z.W."/>
            <person name="Zhao X."/>
            <person name="Zhong W.Y."/>
            <person name="Ma X.K."/>
            <person name="Ma L."/>
            <person name="Huang J."/>
            <person name="Chen G.Z."/>
            <person name="Huang M.Z."/>
            <person name="Huang L."/>
            <person name="Peng D.H."/>
            <person name="Luo Y.B."/>
            <person name="Zou S.Q."/>
            <person name="Chen S.P."/>
            <person name="Lan S."/>
            <person name="Tsai W.C."/>
            <person name="Van de Peer Y."/>
            <person name="Liu Z.J."/>
        </authorList>
    </citation>
    <scope>NUCLEOTIDE SEQUENCE [LARGE SCALE GENOMIC DNA]</scope>
    <source>
        <strain evidence="4">Lor288</strain>
    </source>
</reference>
<evidence type="ECO:0000256" key="2">
    <source>
        <dbReference type="SAM" id="MobiDB-lite"/>
    </source>
</evidence>
<keyword evidence="1" id="KW-0863">Zinc-finger</keyword>
<dbReference type="SUPFAM" id="SSF57850">
    <property type="entry name" value="RING/U-box"/>
    <property type="match status" value="1"/>
</dbReference>
<dbReference type="SMART" id="SM00184">
    <property type="entry name" value="RING"/>
    <property type="match status" value="1"/>
</dbReference>
<dbReference type="Pfam" id="PF13920">
    <property type="entry name" value="zf-C3HC4_3"/>
    <property type="match status" value="1"/>
</dbReference>
<protein>
    <recommendedName>
        <fullName evidence="3">RING-type domain-containing protein</fullName>
    </recommendedName>
</protein>
<sequence>MEDRSGNDGSTLEAIGLARTFKEVVHEEHGEGKEVNWKSFKDGIRIHSAGNAWAAAVAESANGRPRASALSRTSSMRVPQRNPGPGGFHTRDGEQDEAVAALLQQRPPPAKGQPAVKMSLMALLADSGGYSDGDEEEEEEDYVGAVVAAQGGGDAGGKDGGGEMASECCVCMVRHKGGGFIPCGHTFCRLCSRELSVSRGNCPLCSSFVLEILDIF</sequence>
<organism evidence="4 5">
    <name type="scientific">Platanthera guangdongensis</name>
    <dbReference type="NCBI Taxonomy" id="2320717"/>
    <lineage>
        <taxon>Eukaryota</taxon>
        <taxon>Viridiplantae</taxon>
        <taxon>Streptophyta</taxon>
        <taxon>Embryophyta</taxon>
        <taxon>Tracheophyta</taxon>
        <taxon>Spermatophyta</taxon>
        <taxon>Magnoliopsida</taxon>
        <taxon>Liliopsida</taxon>
        <taxon>Asparagales</taxon>
        <taxon>Orchidaceae</taxon>
        <taxon>Orchidoideae</taxon>
        <taxon>Orchideae</taxon>
        <taxon>Orchidinae</taxon>
        <taxon>Platanthera</taxon>
    </lineage>
</organism>
<evidence type="ECO:0000259" key="3">
    <source>
        <dbReference type="PROSITE" id="PS50089"/>
    </source>
</evidence>
<evidence type="ECO:0000313" key="5">
    <source>
        <dbReference type="Proteomes" id="UP001412067"/>
    </source>
</evidence>
<feature type="domain" description="RING-type" evidence="3">
    <location>
        <begin position="168"/>
        <end position="206"/>
    </location>
</feature>
<evidence type="ECO:0000313" key="4">
    <source>
        <dbReference type="EMBL" id="KAK8960581.1"/>
    </source>
</evidence>
<accession>A0ABR2M9L8</accession>
<dbReference type="Gene3D" id="3.30.40.10">
    <property type="entry name" value="Zinc/RING finger domain, C3HC4 (zinc finger)"/>
    <property type="match status" value="1"/>
</dbReference>
<feature type="region of interest" description="Disordered" evidence="2">
    <location>
        <begin position="62"/>
        <end position="92"/>
    </location>
</feature>
<keyword evidence="1" id="KW-0479">Metal-binding</keyword>
<evidence type="ECO:0000256" key="1">
    <source>
        <dbReference type="PROSITE-ProRule" id="PRU00175"/>
    </source>
</evidence>
<dbReference type="InterPro" id="IPR001841">
    <property type="entry name" value="Znf_RING"/>
</dbReference>
<comment type="caution">
    <text evidence="4">The sequence shown here is derived from an EMBL/GenBank/DDBJ whole genome shotgun (WGS) entry which is preliminary data.</text>
</comment>
<gene>
    <name evidence="4" type="ORF">KSP40_PGU008250</name>
</gene>
<dbReference type="EMBL" id="JBBWWR010000010">
    <property type="protein sequence ID" value="KAK8960581.1"/>
    <property type="molecule type" value="Genomic_DNA"/>
</dbReference>